<dbReference type="SMART" id="SM00367">
    <property type="entry name" value="LRR_CC"/>
    <property type="match status" value="6"/>
</dbReference>
<dbReference type="SUPFAM" id="SSF52058">
    <property type="entry name" value="L domain-like"/>
    <property type="match status" value="4"/>
</dbReference>
<dbReference type="SMART" id="SM00369">
    <property type="entry name" value="LRR_TYP"/>
    <property type="match status" value="4"/>
</dbReference>
<name>A0A445EIC4_ARAHY</name>
<feature type="domain" description="Disease resistance N-terminal" evidence="6">
    <location>
        <begin position="33"/>
        <end position="98"/>
    </location>
</feature>
<evidence type="ECO:0000256" key="3">
    <source>
        <dbReference type="ARBA" id="ARBA00022741"/>
    </source>
</evidence>
<keyword evidence="5" id="KW-0175">Coiled coil</keyword>
<dbReference type="InterPro" id="IPR055414">
    <property type="entry name" value="LRR_R13L4/SHOC2-like"/>
</dbReference>
<organism evidence="9 10">
    <name type="scientific">Arachis hypogaea</name>
    <name type="common">Peanut</name>
    <dbReference type="NCBI Taxonomy" id="3818"/>
    <lineage>
        <taxon>Eukaryota</taxon>
        <taxon>Viridiplantae</taxon>
        <taxon>Streptophyta</taxon>
        <taxon>Embryophyta</taxon>
        <taxon>Tracheophyta</taxon>
        <taxon>Spermatophyta</taxon>
        <taxon>Magnoliopsida</taxon>
        <taxon>eudicotyledons</taxon>
        <taxon>Gunneridae</taxon>
        <taxon>Pentapetalae</taxon>
        <taxon>rosids</taxon>
        <taxon>fabids</taxon>
        <taxon>Fabales</taxon>
        <taxon>Fabaceae</taxon>
        <taxon>Papilionoideae</taxon>
        <taxon>50 kb inversion clade</taxon>
        <taxon>dalbergioids sensu lato</taxon>
        <taxon>Dalbergieae</taxon>
        <taxon>Pterocarpus clade</taxon>
        <taxon>Arachis</taxon>
    </lineage>
</organism>
<protein>
    <recommendedName>
        <fullName evidence="11">Rx N-terminal domain-containing protein</fullName>
    </recommendedName>
</protein>
<dbReference type="Gene3D" id="1.20.5.4130">
    <property type="match status" value="2"/>
</dbReference>
<dbReference type="GO" id="GO:0000166">
    <property type="term" value="F:nucleotide binding"/>
    <property type="evidence" value="ECO:0007669"/>
    <property type="project" value="UniProtKB-KW"/>
</dbReference>
<evidence type="ECO:0000313" key="10">
    <source>
        <dbReference type="Proteomes" id="UP000289738"/>
    </source>
</evidence>
<dbReference type="Pfam" id="PF18052">
    <property type="entry name" value="Rx_N"/>
    <property type="match status" value="2"/>
</dbReference>
<feature type="coiled-coil region" evidence="5">
    <location>
        <begin position="985"/>
        <end position="1012"/>
    </location>
</feature>
<feature type="domain" description="Disease resistance R13L4/SHOC-2-like LRR" evidence="7">
    <location>
        <begin position="173"/>
        <end position="427"/>
    </location>
</feature>
<evidence type="ECO:0000256" key="5">
    <source>
        <dbReference type="SAM" id="Coils"/>
    </source>
</evidence>
<evidence type="ECO:0000256" key="4">
    <source>
        <dbReference type="ARBA" id="ARBA00022821"/>
    </source>
</evidence>
<evidence type="ECO:0008006" key="11">
    <source>
        <dbReference type="Google" id="ProtNLM"/>
    </source>
</evidence>
<keyword evidence="3" id="KW-0547">Nucleotide-binding</keyword>
<evidence type="ECO:0000259" key="8">
    <source>
        <dbReference type="Pfam" id="PF25019"/>
    </source>
</evidence>
<dbReference type="InterPro" id="IPR056789">
    <property type="entry name" value="LRR_R13L1-DRL21"/>
</dbReference>
<evidence type="ECO:0000256" key="1">
    <source>
        <dbReference type="ARBA" id="ARBA00022614"/>
    </source>
</evidence>
<dbReference type="InterPro" id="IPR041118">
    <property type="entry name" value="Rx_N"/>
</dbReference>
<keyword evidence="2" id="KW-0677">Repeat</keyword>
<dbReference type="PANTHER" id="PTHR47186:SF42">
    <property type="entry name" value="DISEASE RESISTANCE RPP13-LIKE PROTEIN 1"/>
    <property type="match status" value="1"/>
</dbReference>
<keyword evidence="1" id="KW-0433">Leucine-rich repeat</keyword>
<evidence type="ECO:0000259" key="6">
    <source>
        <dbReference type="Pfam" id="PF18052"/>
    </source>
</evidence>
<dbReference type="InterPro" id="IPR006553">
    <property type="entry name" value="Leu-rich_rpt_Cys-con_subtyp"/>
</dbReference>
<evidence type="ECO:0000256" key="2">
    <source>
        <dbReference type="ARBA" id="ARBA00022737"/>
    </source>
</evidence>
<reference evidence="9 10" key="1">
    <citation type="submission" date="2019-01" db="EMBL/GenBank/DDBJ databases">
        <title>Sequencing of cultivated peanut Arachis hypogaea provides insights into genome evolution and oil improvement.</title>
        <authorList>
            <person name="Chen X."/>
        </authorList>
    </citation>
    <scope>NUCLEOTIDE SEQUENCE [LARGE SCALE GENOMIC DNA]</scope>
    <source>
        <strain evidence="10">cv. Fuhuasheng</strain>
        <tissue evidence="9">Leaves</tissue>
    </source>
</reference>
<evidence type="ECO:0000259" key="7">
    <source>
        <dbReference type="Pfam" id="PF23598"/>
    </source>
</evidence>
<dbReference type="EMBL" id="SDMP01000002">
    <property type="protein sequence ID" value="RYR75151.1"/>
    <property type="molecule type" value="Genomic_DNA"/>
</dbReference>
<dbReference type="PANTHER" id="PTHR47186">
    <property type="entry name" value="LEUCINE-RICH REPEAT-CONTAINING PROTEIN 57"/>
    <property type="match status" value="1"/>
</dbReference>
<feature type="domain" description="R13L1/DRL21-like LRR repeat region" evidence="8">
    <location>
        <begin position="1157"/>
        <end position="1283"/>
    </location>
</feature>
<dbReference type="GO" id="GO:0006952">
    <property type="term" value="P:defense response"/>
    <property type="evidence" value="ECO:0007669"/>
    <property type="project" value="UniProtKB-KW"/>
</dbReference>
<keyword evidence="4" id="KW-0611">Plant defense</keyword>
<sequence>MAEALVVGALVSGSINLVLNRLISPEFVNSVVSKKLDRKLVERLKAALLAAGALAADAEQKQFGNDRVRKWLDSLRDALYTADDLLDRVFIKAEIRKKVRVRLPLRLDLSVSKMVTKINEVIKRIEDLQKLKDSLGLKEIPTESLRTLLYLEDGAGFWKVGATLPCDMLSKNKYLRVLSFDTRNIFPNSIAKKLIQLRYLDLSWSDIVVLPESLCKLCNLQTLKLEYCLRLTMLPNGMYNLVNLRHLNIRDTPLKKNAKRNGQIKTFVVGKQEYNGMEELGGLLNLHGSPEIEKLENVVDANEARSARIIDKKHIEELLLKWSVSSDWIGHSLYQNMTSVSLKSCKNCYMLPSLGQLPSLKSLHVERFDELKSIGKEFYKNEGDQHSSPIAPFPSLETFEFDHMLCWEEWHLPDSEAFPQLKRLEIRDCPMLKGDMLSQVLMGIVSSSWDVSKVRRLKIQEEDEGRGKEMTFYGDSLTICGFEPVAEYAFKSRIIHHLTSLQEILIIWCSSVVSLGDNCLPKSLQKLTISNCCQIELLQQQDKYDLIDLQIYQSCASLTSLSLDAFPNLQNLQIIGCSNLESVSMSEPPHAALQSLTIYECPEFVSFAGEGLAAPNLTHLDVSGCWKLEALPRGMNTLLPNLESPEGGLPTNLKELRVGGCEEQVRGLSWLGNLDNLTYLFIDGSNCESIIKSYPEVGCLPRLPSLTTLHIRGFDELETLECNELLRLTSLQQLHMSFCEKLKNMEGEKLPPSLLLLQLDFCGLLGDHFENKHQQIWSKISHIPTIQFLASPTLFLTGSFHLRLSSNSPENIAVLEWILNASFGQNKQQNAETLVISRYMPITEYLQALLQYCSLCYILKIQSFVAAVCCDHHTMAEALVAGAFLSGFINVVFDRLISSEFVNLVVGKKLDRKLVEKLKTALLAAEALVADAEQKQFGNELVRKWLDSLRDALYTADDLLDRVCTKAEIRSKVRTHLPRFLNLSDRKIVTKIEELIERIEDLEKLKDTLGLKEIPTEYLRTFLCIHYSPYFIEKASATLTHGILSKNKYLRVLCSHKLGIFPYSICKLIHLRYLNLSGSFIKTLPESLCKLYNLQTLKLEDCSELTMLPNGMYNLVNLRHLHIRNTPLKEMPKAMGKLKQLHILSNFVVGKHKDNGIQELGGLLNLRGSFEITKLENVVDVRQARNARIIDKKHIDELGLKWCSGDHIVLNTQTERDVLNSLQPHNCLKELTIEGYKGTAFPDWVGRSCYHNMTCVSLVSCKNCCVLPSLGQLPSLKSLRIERFDQLKCIGDEFYKNEGDHHSQPIALFPSLERLEFKAMPCWEVWHLPDSEAFPQLKWLEIGFCQMLQGDMLNHVLMRIVSSLSDASKVHKLEIREDHRGWSRGMSLNGDSLSIKGCESVVEFSFKAVISNNHLSCLQEIHITECLSIVTFSSDSLPKSLQKLRITQCRKLEFPEQQHQKYDLVELQIENSCESLTLLSLDAFPNLKNLDLDTCPNLESISMSEPPHTALQRLRIFGCDKLVLFAGEGLNAPNLTHFQARSCDKLGALPRDMNSLLPSLQSLDVRGCPNIASWPEGGLPPNLKKLKVGGCEQQLSSLSWMGNLDSLTHLTVFGFGLRCVSVNSYLELGSLPLLPSLTTLKISWFLNLETLKCNELLRLTSLQQLHISDCYMLENMAGEKLPPSLLLLQIKQNYLLGEKCKNKHQEIWHKISHIPTIVVDGKKIL</sequence>
<gene>
    <name evidence="9" type="ORF">Ahy_A02g009828</name>
</gene>
<keyword evidence="10" id="KW-1185">Reference proteome</keyword>
<dbReference type="InterPro" id="IPR003591">
    <property type="entry name" value="Leu-rich_rpt_typical-subtyp"/>
</dbReference>
<evidence type="ECO:0000313" key="9">
    <source>
        <dbReference type="EMBL" id="RYR75151.1"/>
    </source>
</evidence>
<dbReference type="Pfam" id="PF25019">
    <property type="entry name" value="LRR_R13L1-DRL21"/>
    <property type="match status" value="1"/>
</dbReference>
<dbReference type="InterPro" id="IPR032675">
    <property type="entry name" value="LRR_dom_sf"/>
</dbReference>
<feature type="domain" description="Disease resistance N-terminal" evidence="6">
    <location>
        <begin position="892"/>
        <end position="972"/>
    </location>
</feature>
<dbReference type="Gene3D" id="3.80.10.10">
    <property type="entry name" value="Ribonuclease Inhibitor"/>
    <property type="match status" value="6"/>
</dbReference>
<dbReference type="Pfam" id="PF23598">
    <property type="entry name" value="LRR_14"/>
    <property type="match status" value="1"/>
</dbReference>
<proteinExistence type="predicted"/>
<accession>A0A445EIC4</accession>
<dbReference type="Proteomes" id="UP000289738">
    <property type="component" value="Chromosome A02"/>
</dbReference>
<dbReference type="STRING" id="3818.A0A445EIC4"/>
<comment type="caution">
    <text evidence="9">The sequence shown here is derived from an EMBL/GenBank/DDBJ whole genome shotgun (WGS) entry which is preliminary data.</text>
</comment>